<dbReference type="Pfam" id="PF13187">
    <property type="entry name" value="Fer4_9"/>
    <property type="match status" value="1"/>
</dbReference>
<sequence length="108" mass="11791">MIELVSEERCTGCNICVAICPTNVFDAVPASIPTIARQSDCQTCFMCEAYCPEDALYVAPDADETVAVDEPRLVARDLLGSYRSALGWTKTGRPRALSDAMHKLVKSF</sequence>
<protein>
    <submittedName>
        <fullName evidence="6">4Fe-4S ferredoxin</fullName>
    </submittedName>
</protein>
<proteinExistence type="predicted"/>
<dbReference type="GO" id="GO:0046872">
    <property type="term" value="F:metal ion binding"/>
    <property type="evidence" value="ECO:0007669"/>
    <property type="project" value="UniProtKB-KW"/>
</dbReference>
<keyword evidence="1" id="KW-0004">4Fe-4S</keyword>
<reference evidence="6" key="2">
    <citation type="submission" date="2023-01" db="EMBL/GenBank/DDBJ databases">
        <authorList>
            <person name="Sun Q."/>
            <person name="Evtushenko L."/>
        </authorList>
    </citation>
    <scope>NUCLEOTIDE SEQUENCE</scope>
    <source>
        <strain evidence="6">VKM B-2347</strain>
    </source>
</reference>
<dbReference type="GO" id="GO:0051539">
    <property type="term" value="F:4 iron, 4 sulfur cluster binding"/>
    <property type="evidence" value="ECO:0007669"/>
    <property type="project" value="UniProtKB-KW"/>
</dbReference>
<keyword evidence="2" id="KW-0479">Metal-binding</keyword>
<name>A0A9W6J4D4_9HYPH</name>
<evidence type="ECO:0000256" key="2">
    <source>
        <dbReference type="ARBA" id="ARBA00022723"/>
    </source>
</evidence>
<dbReference type="InterPro" id="IPR017900">
    <property type="entry name" value="4Fe4S_Fe_S_CS"/>
</dbReference>
<accession>A0A9W6J4D4</accession>
<comment type="caution">
    <text evidence="6">The sequence shown here is derived from an EMBL/GenBank/DDBJ whole genome shotgun (WGS) entry which is preliminary data.</text>
</comment>
<evidence type="ECO:0000256" key="1">
    <source>
        <dbReference type="ARBA" id="ARBA00022485"/>
    </source>
</evidence>
<dbReference type="RefSeq" id="WP_271169256.1">
    <property type="nucleotide sequence ID" value="NZ_BSFI01000018.1"/>
</dbReference>
<dbReference type="SUPFAM" id="SSF54862">
    <property type="entry name" value="4Fe-4S ferredoxins"/>
    <property type="match status" value="1"/>
</dbReference>
<feature type="domain" description="4Fe-4S ferredoxin-type" evidence="5">
    <location>
        <begin position="1"/>
        <end position="30"/>
    </location>
</feature>
<evidence type="ECO:0000313" key="7">
    <source>
        <dbReference type="Proteomes" id="UP001143372"/>
    </source>
</evidence>
<keyword evidence="3" id="KW-0408">Iron</keyword>
<dbReference type="PROSITE" id="PS00198">
    <property type="entry name" value="4FE4S_FER_1"/>
    <property type="match status" value="2"/>
</dbReference>
<evidence type="ECO:0000259" key="5">
    <source>
        <dbReference type="PROSITE" id="PS51379"/>
    </source>
</evidence>
<dbReference type="PANTHER" id="PTHR43687">
    <property type="entry name" value="ADENYLYLSULFATE REDUCTASE, BETA SUBUNIT"/>
    <property type="match status" value="1"/>
</dbReference>
<dbReference type="InterPro" id="IPR017896">
    <property type="entry name" value="4Fe4S_Fe-S-bd"/>
</dbReference>
<dbReference type="PROSITE" id="PS51379">
    <property type="entry name" value="4FE4S_FER_2"/>
    <property type="match status" value="2"/>
</dbReference>
<feature type="domain" description="4Fe-4S ferredoxin-type" evidence="5">
    <location>
        <begin position="31"/>
        <end position="61"/>
    </location>
</feature>
<evidence type="ECO:0000313" key="6">
    <source>
        <dbReference type="EMBL" id="GLK69020.1"/>
    </source>
</evidence>
<evidence type="ECO:0000256" key="3">
    <source>
        <dbReference type="ARBA" id="ARBA00023004"/>
    </source>
</evidence>
<keyword evidence="7" id="KW-1185">Reference proteome</keyword>
<dbReference type="EMBL" id="BSFI01000018">
    <property type="protein sequence ID" value="GLK69020.1"/>
    <property type="molecule type" value="Genomic_DNA"/>
</dbReference>
<evidence type="ECO:0000256" key="4">
    <source>
        <dbReference type="ARBA" id="ARBA00023014"/>
    </source>
</evidence>
<dbReference type="AlphaFoldDB" id="A0A9W6J4D4"/>
<dbReference type="Gene3D" id="3.30.70.20">
    <property type="match status" value="1"/>
</dbReference>
<reference evidence="6" key="1">
    <citation type="journal article" date="2014" name="Int. J. Syst. Evol. Microbiol.">
        <title>Complete genome sequence of Corynebacterium casei LMG S-19264T (=DSM 44701T), isolated from a smear-ripened cheese.</title>
        <authorList>
            <consortium name="US DOE Joint Genome Institute (JGI-PGF)"/>
            <person name="Walter F."/>
            <person name="Albersmeier A."/>
            <person name="Kalinowski J."/>
            <person name="Ruckert C."/>
        </authorList>
    </citation>
    <scope>NUCLEOTIDE SEQUENCE</scope>
    <source>
        <strain evidence="6">VKM B-2347</strain>
    </source>
</reference>
<dbReference type="PANTHER" id="PTHR43687:SF4">
    <property type="entry name" value="BLR5484 PROTEIN"/>
    <property type="match status" value="1"/>
</dbReference>
<keyword evidence="4" id="KW-0411">Iron-sulfur</keyword>
<dbReference type="Proteomes" id="UP001143372">
    <property type="component" value="Unassembled WGS sequence"/>
</dbReference>
<organism evidence="6 7">
    <name type="scientific">Hansschlegelia plantiphila</name>
    <dbReference type="NCBI Taxonomy" id="374655"/>
    <lineage>
        <taxon>Bacteria</taxon>
        <taxon>Pseudomonadati</taxon>
        <taxon>Pseudomonadota</taxon>
        <taxon>Alphaproteobacteria</taxon>
        <taxon>Hyphomicrobiales</taxon>
        <taxon>Methylopilaceae</taxon>
        <taxon>Hansschlegelia</taxon>
    </lineage>
</organism>
<dbReference type="InterPro" id="IPR050572">
    <property type="entry name" value="Fe-S_Ferredoxin"/>
</dbReference>
<gene>
    <name evidence="6" type="ORF">GCM10008179_26580</name>
</gene>